<dbReference type="Proteomes" id="UP000790709">
    <property type="component" value="Unassembled WGS sequence"/>
</dbReference>
<organism evidence="1 2">
    <name type="scientific">Leucogyrophana mollusca</name>
    <dbReference type="NCBI Taxonomy" id="85980"/>
    <lineage>
        <taxon>Eukaryota</taxon>
        <taxon>Fungi</taxon>
        <taxon>Dikarya</taxon>
        <taxon>Basidiomycota</taxon>
        <taxon>Agaricomycotina</taxon>
        <taxon>Agaricomycetes</taxon>
        <taxon>Agaricomycetidae</taxon>
        <taxon>Boletales</taxon>
        <taxon>Boletales incertae sedis</taxon>
        <taxon>Leucogyrophana</taxon>
    </lineage>
</organism>
<name>A0ACB8C0N0_9AGAM</name>
<evidence type="ECO:0000313" key="2">
    <source>
        <dbReference type="Proteomes" id="UP000790709"/>
    </source>
</evidence>
<sequence length="548" mass="60716">MHPCLLIPEIQLCVFYRLFDTDDGPLAWRAPMDARKTLAALARTCRAFQEAALDVQWGDLDCLARLIQCLPRDLWGMAPHKDTTLIQVIVFHRPMVLSDWAIFHKYAPRVRSLSGAYGSTLTVPPMCIRISPEVFGELSSSPIKTTLLPNLTTLKWYLEPANFPVLEQLLSTRLGSLIITTNSHMMAPRELSMLSSLGDICPQLKCLAFTGRIPSNGPIMEVLSRSVCRLRRLEKLVCGMLTPSAMVCLARAPSLTHLTFMLPDSILPESHPRAPAFPGISSLDISASSLVTVASFMEQTQASTDTLNVHCLTASPAAVIGQFFASLSPMNLGKTLTRIVINDLNEEVVLLDHVDPPGYIITIEAFRPLLRYRDLLHLELEFQSDFILNDIDLKEIAGAFPCLEILLLNRTCGWRTPTRATSQGLLSVLGQCPSLRQLAVIIDFSSIESNQASLKYSRGGIIFSRLDELHLGNSKLENPDAVAAFLSSILRADVWIATLWDDEAMEYPDAGEAEAEEYDRRWRAVRTLLDGTLAGDRENEEGGGDNLE</sequence>
<comment type="caution">
    <text evidence="1">The sequence shown here is derived from an EMBL/GenBank/DDBJ whole genome shotgun (WGS) entry which is preliminary data.</text>
</comment>
<proteinExistence type="predicted"/>
<gene>
    <name evidence="1" type="ORF">BV22DRAFT_1053386</name>
</gene>
<accession>A0ACB8C0N0</accession>
<dbReference type="EMBL" id="MU266327">
    <property type="protein sequence ID" value="KAH7931392.1"/>
    <property type="molecule type" value="Genomic_DNA"/>
</dbReference>
<evidence type="ECO:0000313" key="1">
    <source>
        <dbReference type="EMBL" id="KAH7931392.1"/>
    </source>
</evidence>
<keyword evidence="2" id="KW-1185">Reference proteome</keyword>
<protein>
    <submittedName>
        <fullName evidence="1">Uncharacterized protein</fullName>
    </submittedName>
</protein>
<reference evidence="1" key="1">
    <citation type="journal article" date="2021" name="New Phytol.">
        <title>Evolutionary innovations through gain and loss of genes in the ectomycorrhizal Boletales.</title>
        <authorList>
            <person name="Wu G."/>
            <person name="Miyauchi S."/>
            <person name="Morin E."/>
            <person name="Kuo A."/>
            <person name="Drula E."/>
            <person name="Varga T."/>
            <person name="Kohler A."/>
            <person name="Feng B."/>
            <person name="Cao Y."/>
            <person name="Lipzen A."/>
            <person name="Daum C."/>
            <person name="Hundley H."/>
            <person name="Pangilinan J."/>
            <person name="Johnson J."/>
            <person name="Barry K."/>
            <person name="LaButti K."/>
            <person name="Ng V."/>
            <person name="Ahrendt S."/>
            <person name="Min B."/>
            <person name="Choi I.G."/>
            <person name="Park H."/>
            <person name="Plett J.M."/>
            <person name="Magnuson J."/>
            <person name="Spatafora J.W."/>
            <person name="Nagy L.G."/>
            <person name="Henrissat B."/>
            <person name="Grigoriev I.V."/>
            <person name="Yang Z.L."/>
            <person name="Xu J."/>
            <person name="Martin F.M."/>
        </authorList>
    </citation>
    <scope>NUCLEOTIDE SEQUENCE</scope>
    <source>
        <strain evidence="1">KUC20120723A-06</strain>
    </source>
</reference>